<feature type="region of interest" description="Disordered" evidence="1">
    <location>
        <begin position="1"/>
        <end position="26"/>
    </location>
</feature>
<evidence type="ECO:0000313" key="3">
    <source>
        <dbReference type="Proteomes" id="UP000076154"/>
    </source>
</evidence>
<dbReference type="Proteomes" id="UP000076154">
    <property type="component" value="Unassembled WGS sequence"/>
</dbReference>
<proteinExistence type="predicted"/>
<organism evidence="2 3">
    <name type="scientific">Hypsizygus marmoreus</name>
    <name type="common">White beech mushroom</name>
    <name type="synonym">Agaricus marmoreus</name>
    <dbReference type="NCBI Taxonomy" id="39966"/>
    <lineage>
        <taxon>Eukaryota</taxon>
        <taxon>Fungi</taxon>
        <taxon>Dikarya</taxon>
        <taxon>Basidiomycota</taxon>
        <taxon>Agaricomycotina</taxon>
        <taxon>Agaricomycetes</taxon>
        <taxon>Agaricomycetidae</taxon>
        <taxon>Agaricales</taxon>
        <taxon>Tricholomatineae</taxon>
        <taxon>Lyophyllaceae</taxon>
        <taxon>Hypsizygus</taxon>
    </lineage>
</organism>
<name>A0A369JXJ8_HYPMA</name>
<comment type="caution">
    <text evidence="2">The sequence shown here is derived from an EMBL/GenBank/DDBJ whole genome shotgun (WGS) entry which is preliminary data.</text>
</comment>
<protein>
    <submittedName>
        <fullName evidence="2">Uncharacterized protein</fullName>
    </submittedName>
</protein>
<evidence type="ECO:0000313" key="2">
    <source>
        <dbReference type="EMBL" id="RDB26488.1"/>
    </source>
</evidence>
<dbReference type="AlphaFoldDB" id="A0A369JXJ8"/>
<keyword evidence="3" id="KW-1185">Reference proteome</keyword>
<reference evidence="2" key="1">
    <citation type="submission" date="2018-04" db="EMBL/GenBank/DDBJ databases">
        <title>Whole genome sequencing of Hypsizygus marmoreus.</title>
        <authorList>
            <person name="Choi I.-G."/>
            <person name="Min B."/>
            <person name="Kim J.-G."/>
            <person name="Kim S."/>
            <person name="Oh Y.-L."/>
            <person name="Kong W.-S."/>
            <person name="Park H."/>
            <person name="Jeong J."/>
            <person name="Song E.-S."/>
        </authorList>
    </citation>
    <scope>NUCLEOTIDE SEQUENCE [LARGE SCALE GENOMIC DNA]</scope>
    <source>
        <strain evidence="2">51987-8</strain>
    </source>
</reference>
<sequence length="81" mass="8705">MGPGPGLGTRSGINFGPGHGVNTKQLPLMPPVQAEKMEMVQALRERVGAPSFSGPLDDPLELQVREAQNHMNILSDRMEVA</sequence>
<evidence type="ECO:0000256" key="1">
    <source>
        <dbReference type="SAM" id="MobiDB-lite"/>
    </source>
</evidence>
<gene>
    <name evidence="2" type="ORF">Hypma_005630</name>
</gene>
<dbReference type="InParanoid" id="A0A369JXJ8"/>
<accession>A0A369JXJ8</accession>
<dbReference type="EMBL" id="LUEZ02000029">
    <property type="protein sequence ID" value="RDB26488.1"/>
    <property type="molecule type" value="Genomic_DNA"/>
</dbReference>
<feature type="compositionally biased region" description="Gly residues" evidence="1">
    <location>
        <begin position="1"/>
        <end position="19"/>
    </location>
</feature>